<gene>
    <name evidence="1" type="ORF">RPERSI_LOCUS14502</name>
</gene>
<feature type="non-terminal residue" evidence="1">
    <location>
        <position position="1"/>
    </location>
</feature>
<protein>
    <submittedName>
        <fullName evidence="1">7889_t:CDS:1</fullName>
    </submittedName>
</protein>
<accession>A0ACA9QQ61</accession>
<keyword evidence="2" id="KW-1185">Reference proteome</keyword>
<organism evidence="1 2">
    <name type="scientific">Racocetra persica</name>
    <dbReference type="NCBI Taxonomy" id="160502"/>
    <lineage>
        <taxon>Eukaryota</taxon>
        <taxon>Fungi</taxon>
        <taxon>Fungi incertae sedis</taxon>
        <taxon>Mucoromycota</taxon>
        <taxon>Glomeromycotina</taxon>
        <taxon>Glomeromycetes</taxon>
        <taxon>Diversisporales</taxon>
        <taxon>Gigasporaceae</taxon>
        <taxon>Racocetra</taxon>
    </lineage>
</organism>
<name>A0ACA9QQ61_9GLOM</name>
<reference evidence="1" key="1">
    <citation type="submission" date="2021-06" db="EMBL/GenBank/DDBJ databases">
        <authorList>
            <person name="Kallberg Y."/>
            <person name="Tangrot J."/>
            <person name="Rosling A."/>
        </authorList>
    </citation>
    <scope>NUCLEOTIDE SEQUENCE</scope>
    <source>
        <strain evidence="1">MA461A</strain>
    </source>
</reference>
<evidence type="ECO:0000313" key="1">
    <source>
        <dbReference type="EMBL" id="CAG8754181.1"/>
    </source>
</evidence>
<comment type="caution">
    <text evidence="1">The sequence shown here is derived from an EMBL/GenBank/DDBJ whole genome shotgun (WGS) entry which is preliminary data.</text>
</comment>
<dbReference type="Proteomes" id="UP000789920">
    <property type="component" value="Unassembled WGS sequence"/>
</dbReference>
<sequence length="129" mass="14981">KYLPPYIREKAATLCASEYDKVKSEQQIRLQRQLQGLLNRFKYTTVNNSANFIQVLVEEFEVFHGQFNKSIDTKDIDGNGGKECTNLIVLISELYNFRVVSCTLIYDIIRLFIMNLTDLNVELLLKIVK</sequence>
<feature type="non-terminal residue" evidence="1">
    <location>
        <position position="129"/>
    </location>
</feature>
<proteinExistence type="predicted"/>
<dbReference type="EMBL" id="CAJVQC010033532">
    <property type="protein sequence ID" value="CAG8754181.1"/>
    <property type="molecule type" value="Genomic_DNA"/>
</dbReference>
<evidence type="ECO:0000313" key="2">
    <source>
        <dbReference type="Proteomes" id="UP000789920"/>
    </source>
</evidence>